<evidence type="ECO:0000313" key="1">
    <source>
        <dbReference type="EMBL" id="EDU47628.1"/>
    </source>
</evidence>
<accession>B2W521</accession>
<dbReference type="AlphaFoldDB" id="B2W521"/>
<sequence>MWDPEERKCYIIDYEECDIVEGEAQMPEEFTDKQFEWWDLTERHFCHNFV</sequence>
<dbReference type="Proteomes" id="UP000001471">
    <property type="component" value="Unassembled WGS sequence"/>
</dbReference>
<reference evidence="2" key="1">
    <citation type="journal article" date="2013" name="G3 (Bethesda)">
        <title>Comparative genomics of a plant-pathogenic fungus, Pyrenophora tritici-repentis, reveals transduplication and the impact of repeat elements on pathogenicity and population divergence.</title>
        <authorList>
            <person name="Manning V.A."/>
            <person name="Pandelova I."/>
            <person name="Dhillon B."/>
            <person name="Wilhelm L.J."/>
            <person name="Goodwin S.B."/>
            <person name="Berlin A.M."/>
            <person name="Figueroa M."/>
            <person name="Freitag M."/>
            <person name="Hane J.K."/>
            <person name="Henrissat B."/>
            <person name="Holman W.H."/>
            <person name="Kodira C.D."/>
            <person name="Martin J."/>
            <person name="Oliver R.P."/>
            <person name="Robbertse B."/>
            <person name="Schackwitz W."/>
            <person name="Schwartz D.C."/>
            <person name="Spatafora J.W."/>
            <person name="Turgeon B.G."/>
            <person name="Yandava C."/>
            <person name="Young S."/>
            <person name="Zhou S."/>
            <person name="Zeng Q."/>
            <person name="Grigoriev I.V."/>
            <person name="Ma L.-J."/>
            <person name="Ciuffetti L.M."/>
        </authorList>
    </citation>
    <scope>NUCLEOTIDE SEQUENCE [LARGE SCALE GENOMIC DNA]</scope>
    <source>
        <strain evidence="2">Pt-1C-BFP</strain>
    </source>
</reference>
<name>B2W521_PYRTR</name>
<gene>
    <name evidence="1" type="ORF">PTRG_04721</name>
</gene>
<proteinExistence type="predicted"/>
<organism evidence="1 2">
    <name type="scientific">Pyrenophora tritici-repentis (strain Pt-1C-BFP)</name>
    <name type="common">Wheat tan spot fungus</name>
    <name type="synonym">Drechslera tritici-repentis</name>
    <dbReference type="NCBI Taxonomy" id="426418"/>
    <lineage>
        <taxon>Eukaryota</taxon>
        <taxon>Fungi</taxon>
        <taxon>Dikarya</taxon>
        <taxon>Ascomycota</taxon>
        <taxon>Pezizomycotina</taxon>
        <taxon>Dothideomycetes</taxon>
        <taxon>Pleosporomycetidae</taxon>
        <taxon>Pleosporales</taxon>
        <taxon>Pleosporineae</taxon>
        <taxon>Pleosporaceae</taxon>
        <taxon>Pyrenophora</taxon>
    </lineage>
</organism>
<protein>
    <submittedName>
        <fullName evidence="1">Uncharacterized protein</fullName>
    </submittedName>
</protein>
<evidence type="ECO:0000313" key="2">
    <source>
        <dbReference type="Proteomes" id="UP000001471"/>
    </source>
</evidence>
<dbReference type="InParanoid" id="B2W521"/>
<dbReference type="EMBL" id="DS231618">
    <property type="protein sequence ID" value="EDU47628.1"/>
    <property type="molecule type" value="Genomic_DNA"/>
</dbReference>
<dbReference type="HOGENOM" id="CLU_3125708_0_0_1"/>